<name>A0A183PG76_9TREM</name>
<dbReference type="EMBL" id="UZAL01033422">
    <property type="protein sequence ID" value="VDP63345.1"/>
    <property type="molecule type" value="Genomic_DNA"/>
</dbReference>
<gene>
    <name evidence="1" type="ORF">SMTD_LOCUS13362</name>
</gene>
<proteinExistence type="predicted"/>
<reference evidence="1 2" key="1">
    <citation type="submission" date="2018-11" db="EMBL/GenBank/DDBJ databases">
        <authorList>
            <consortium name="Pathogen Informatics"/>
        </authorList>
    </citation>
    <scope>NUCLEOTIDE SEQUENCE [LARGE SCALE GENOMIC DNA]</scope>
    <source>
        <strain>Denwood</strain>
        <strain evidence="2">Zambia</strain>
    </source>
</reference>
<evidence type="ECO:0000313" key="2">
    <source>
        <dbReference type="Proteomes" id="UP000269396"/>
    </source>
</evidence>
<evidence type="ECO:0000313" key="1">
    <source>
        <dbReference type="EMBL" id="VDP63345.1"/>
    </source>
</evidence>
<organism evidence="1 2">
    <name type="scientific">Schistosoma mattheei</name>
    <dbReference type="NCBI Taxonomy" id="31246"/>
    <lineage>
        <taxon>Eukaryota</taxon>
        <taxon>Metazoa</taxon>
        <taxon>Spiralia</taxon>
        <taxon>Lophotrochozoa</taxon>
        <taxon>Platyhelminthes</taxon>
        <taxon>Trematoda</taxon>
        <taxon>Digenea</taxon>
        <taxon>Strigeidida</taxon>
        <taxon>Schistosomatoidea</taxon>
        <taxon>Schistosomatidae</taxon>
        <taxon>Schistosoma</taxon>
    </lineage>
</organism>
<dbReference type="AlphaFoldDB" id="A0A183PG76"/>
<accession>A0A183PG76</accession>
<sequence length="306" mass="36393">MSIDCNLSPTIEPIRQLFTNKLLQNPIKYKNIQIEAYEACMKSIQNIQDQYNIDLNQLNTLNSIIINDKSYWKWEIINSTIDYIPSFYYHQNYNRSNKMINNHHNNNQFNNQYSIKHSMIIPSTPCKKSNQIDQSHHTIDNNGIYIKDQFTCKQSIPLNNEMKQITLHNNQSCNLFTLWQPKIKRENYIHLNNNQLTNKLKNQSSFINYRSKSLDHYSNHLIQLNQLNQYHKTKIKNQFSSCIDLYQMNNKQIKNQYETIASLSKEINRKSKNEHMIKKSKQKIINNHLLITRNIKSNMMVSTTTT</sequence>
<keyword evidence="2" id="KW-1185">Reference proteome</keyword>
<protein>
    <submittedName>
        <fullName evidence="1">Uncharacterized protein</fullName>
    </submittedName>
</protein>
<dbReference type="Proteomes" id="UP000269396">
    <property type="component" value="Unassembled WGS sequence"/>
</dbReference>